<gene>
    <name evidence="6" type="ORF">CDO81_13540</name>
</gene>
<keyword evidence="1" id="KW-0813">Transport</keyword>
<proteinExistence type="predicted"/>
<evidence type="ECO:0000256" key="3">
    <source>
        <dbReference type="ARBA" id="ARBA00022723"/>
    </source>
</evidence>
<organism evidence="6 7">
    <name type="scientific">Roseateles puraquae</name>
    <dbReference type="NCBI Taxonomy" id="431059"/>
    <lineage>
        <taxon>Bacteria</taxon>
        <taxon>Pseudomonadati</taxon>
        <taxon>Pseudomonadota</taxon>
        <taxon>Betaproteobacteria</taxon>
        <taxon>Burkholderiales</taxon>
        <taxon>Sphaerotilaceae</taxon>
        <taxon>Roseateles</taxon>
    </lineage>
</organism>
<dbReference type="OrthoDB" id="25954at2"/>
<dbReference type="InterPro" id="IPR001486">
    <property type="entry name" value="Hemoglobin_trunc"/>
</dbReference>
<evidence type="ECO:0000313" key="6">
    <source>
        <dbReference type="EMBL" id="OWR03515.1"/>
    </source>
</evidence>
<dbReference type="CDD" id="cd14775">
    <property type="entry name" value="TrHb2_O-like"/>
    <property type="match status" value="1"/>
</dbReference>
<evidence type="ECO:0000256" key="2">
    <source>
        <dbReference type="ARBA" id="ARBA00022617"/>
    </source>
</evidence>
<dbReference type="Pfam" id="PF01152">
    <property type="entry name" value="Bac_globin"/>
    <property type="match status" value="1"/>
</dbReference>
<dbReference type="InterPro" id="IPR012292">
    <property type="entry name" value="Globin/Proto"/>
</dbReference>
<keyword evidence="4" id="KW-0408">Iron</keyword>
<dbReference type="RefSeq" id="WP_088483751.1">
    <property type="nucleotide sequence ID" value="NZ_NISI01000005.1"/>
</dbReference>
<evidence type="ECO:0000256" key="1">
    <source>
        <dbReference type="ARBA" id="ARBA00022448"/>
    </source>
</evidence>
<evidence type="ECO:0000313" key="7">
    <source>
        <dbReference type="Proteomes" id="UP000197446"/>
    </source>
</evidence>
<reference evidence="6 7" key="1">
    <citation type="journal article" date="2007" name="Int. J. Syst. Evol. Microbiol.">
        <title>Description of Pelomonas aquatica sp. nov. and Pelomonas puraquae sp. nov., isolated from industrial and haemodialysis water.</title>
        <authorList>
            <person name="Gomila M."/>
            <person name="Bowien B."/>
            <person name="Falsen E."/>
            <person name="Moore E.R."/>
            <person name="Lalucat J."/>
        </authorList>
    </citation>
    <scope>NUCLEOTIDE SEQUENCE [LARGE SCALE GENOMIC DNA]</scope>
    <source>
        <strain evidence="6 7">CCUG 52769</strain>
    </source>
</reference>
<dbReference type="Proteomes" id="UP000197446">
    <property type="component" value="Unassembled WGS sequence"/>
</dbReference>
<dbReference type="InterPro" id="IPR009050">
    <property type="entry name" value="Globin-like_sf"/>
</dbReference>
<evidence type="ECO:0000256" key="5">
    <source>
        <dbReference type="SAM" id="MobiDB-lite"/>
    </source>
</evidence>
<accession>A0A254N679</accession>
<feature type="compositionally biased region" description="Polar residues" evidence="5">
    <location>
        <begin position="157"/>
        <end position="173"/>
    </location>
</feature>
<keyword evidence="3" id="KW-0479">Metal-binding</keyword>
<name>A0A254N679_9BURK</name>
<dbReference type="SUPFAM" id="SSF46458">
    <property type="entry name" value="Globin-like"/>
    <property type="match status" value="1"/>
</dbReference>
<comment type="caution">
    <text evidence="6">The sequence shown here is derived from an EMBL/GenBank/DDBJ whole genome shotgun (WGS) entry which is preliminary data.</text>
</comment>
<keyword evidence="2" id="KW-0349">Heme</keyword>
<protein>
    <submittedName>
        <fullName evidence="6">Oxidoreductase</fullName>
    </submittedName>
</protein>
<dbReference type="GO" id="GO:0020037">
    <property type="term" value="F:heme binding"/>
    <property type="evidence" value="ECO:0007669"/>
    <property type="project" value="InterPro"/>
</dbReference>
<keyword evidence="7" id="KW-1185">Reference proteome</keyword>
<evidence type="ECO:0000256" key="4">
    <source>
        <dbReference type="ARBA" id="ARBA00023004"/>
    </source>
</evidence>
<sequence length="173" mass="18980">MRPESLFQALGGLPGVQRLAQAWHRRVLADEIVAHAFSHGYHPAHTERLAAYWSEAWGGPPLYTAALGDESRVVRMHSGNGEHDEMDRRAVACFTQALDDAGVQDIALREALSRYFAWATHERMTAYPRSPRDVPPGLKIVRWGWHGPMPAPDGNAQAPTIQPSSGSTPAGQP</sequence>
<dbReference type="GO" id="GO:0019825">
    <property type="term" value="F:oxygen binding"/>
    <property type="evidence" value="ECO:0007669"/>
    <property type="project" value="InterPro"/>
</dbReference>
<dbReference type="GO" id="GO:0046872">
    <property type="term" value="F:metal ion binding"/>
    <property type="evidence" value="ECO:0007669"/>
    <property type="project" value="UniProtKB-KW"/>
</dbReference>
<feature type="region of interest" description="Disordered" evidence="5">
    <location>
        <begin position="146"/>
        <end position="173"/>
    </location>
</feature>
<dbReference type="Gene3D" id="1.10.490.10">
    <property type="entry name" value="Globins"/>
    <property type="match status" value="1"/>
</dbReference>
<dbReference type="EMBL" id="NISI01000005">
    <property type="protein sequence ID" value="OWR03515.1"/>
    <property type="molecule type" value="Genomic_DNA"/>
</dbReference>
<dbReference type="AlphaFoldDB" id="A0A254N679"/>